<dbReference type="SUPFAM" id="SSF46589">
    <property type="entry name" value="tRNA-binding arm"/>
    <property type="match status" value="1"/>
</dbReference>
<dbReference type="GO" id="GO:0006432">
    <property type="term" value="P:phenylalanyl-tRNA aminoacylation"/>
    <property type="evidence" value="ECO:0007669"/>
    <property type="project" value="InterPro"/>
</dbReference>
<name>A0A382Q0Y7_9ZZZZ</name>
<dbReference type="InterPro" id="IPR010978">
    <property type="entry name" value="tRNA-bd_arm"/>
</dbReference>
<organism evidence="2">
    <name type="scientific">marine metagenome</name>
    <dbReference type="NCBI Taxonomy" id="408172"/>
    <lineage>
        <taxon>unclassified sequences</taxon>
        <taxon>metagenomes</taxon>
        <taxon>ecological metagenomes</taxon>
    </lineage>
</organism>
<gene>
    <name evidence="2" type="ORF">METZ01_LOCUS331950</name>
</gene>
<dbReference type="AlphaFoldDB" id="A0A382Q0Y7"/>
<dbReference type="EMBL" id="UINC01111118">
    <property type="protein sequence ID" value="SVC79096.1"/>
    <property type="molecule type" value="Genomic_DNA"/>
</dbReference>
<proteinExistence type="predicted"/>
<reference evidence="2" key="1">
    <citation type="submission" date="2018-05" db="EMBL/GenBank/DDBJ databases">
        <authorList>
            <person name="Lanie J.A."/>
            <person name="Ng W.-L."/>
            <person name="Kazmierczak K.M."/>
            <person name="Andrzejewski T.M."/>
            <person name="Davidsen T.M."/>
            <person name="Wayne K.J."/>
            <person name="Tettelin H."/>
            <person name="Glass J.I."/>
            <person name="Rusch D."/>
            <person name="Podicherti R."/>
            <person name="Tsui H.-C.T."/>
            <person name="Winkler M.E."/>
        </authorList>
    </citation>
    <scope>NUCLEOTIDE SEQUENCE</scope>
</reference>
<protein>
    <recommendedName>
        <fullName evidence="1">Phenylalanine-tRNA ligase class II N-terminal domain-containing protein</fullName>
    </recommendedName>
</protein>
<sequence>MTTDIQSLQDELLADVAAASDMAGLESARVAALGKKGRITAQMKGLGQLAPEERRDAGAALNKVKEA</sequence>
<dbReference type="GO" id="GO:0004826">
    <property type="term" value="F:phenylalanine-tRNA ligase activity"/>
    <property type="evidence" value="ECO:0007669"/>
    <property type="project" value="InterPro"/>
</dbReference>
<dbReference type="GO" id="GO:0005737">
    <property type="term" value="C:cytoplasm"/>
    <property type="evidence" value="ECO:0007669"/>
    <property type="project" value="InterPro"/>
</dbReference>
<evidence type="ECO:0000259" key="1">
    <source>
        <dbReference type="Pfam" id="PF02912"/>
    </source>
</evidence>
<dbReference type="InterPro" id="IPR004188">
    <property type="entry name" value="Phe-tRNA_ligase_II_N"/>
</dbReference>
<feature type="domain" description="Phenylalanine-tRNA ligase class II N-terminal" evidence="1">
    <location>
        <begin position="21"/>
        <end position="67"/>
    </location>
</feature>
<evidence type="ECO:0000313" key="2">
    <source>
        <dbReference type="EMBL" id="SVC79096.1"/>
    </source>
</evidence>
<accession>A0A382Q0Y7</accession>
<dbReference type="GO" id="GO:0005524">
    <property type="term" value="F:ATP binding"/>
    <property type="evidence" value="ECO:0007669"/>
    <property type="project" value="InterPro"/>
</dbReference>
<dbReference type="InterPro" id="IPR045864">
    <property type="entry name" value="aa-tRNA-synth_II/BPL/LPL"/>
</dbReference>
<feature type="non-terminal residue" evidence="2">
    <location>
        <position position="67"/>
    </location>
</feature>
<dbReference type="Pfam" id="PF02912">
    <property type="entry name" value="Phe_tRNA-synt_N"/>
    <property type="match status" value="1"/>
</dbReference>
<dbReference type="Gene3D" id="3.30.930.10">
    <property type="entry name" value="Bira Bifunctional Protein, Domain 2"/>
    <property type="match status" value="1"/>
</dbReference>